<keyword evidence="4" id="KW-0862">Zinc</keyword>
<organism evidence="10 11">
    <name type="scientific">Babesia duncani</name>
    <dbReference type="NCBI Taxonomy" id="323732"/>
    <lineage>
        <taxon>Eukaryota</taxon>
        <taxon>Sar</taxon>
        <taxon>Alveolata</taxon>
        <taxon>Apicomplexa</taxon>
        <taxon>Aconoidasida</taxon>
        <taxon>Piroplasmida</taxon>
        <taxon>Babesiidae</taxon>
        <taxon>Babesia</taxon>
    </lineage>
</organism>
<keyword evidence="7" id="KW-0539">Nucleus</keyword>
<dbReference type="GO" id="GO:0008270">
    <property type="term" value="F:zinc ion binding"/>
    <property type="evidence" value="ECO:0007669"/>
    <property type="project" value="UniProtKB-KW"/>
</dbReference>
<reference evidence="10" key="1">
    <citation type="journal article" date="2023" name="Nat. Microbiol.">
        <title>Babesia duncani multi-omics identifies virulence factors and drug targets.</title>
        <authorList>
            <person name="Singh P."/>
            <person name="Lonardi S."/>
            <person name="Liang Q."/>
            <person name="Vydyam P."/>
            <person name="Khabirova E."/>
            <person name="Fang T."/>
            <person name="Gihaz S."/>
            <person name="Thekkiniath J."/>
            <person name="Munshi M."/>
            <person name="Abel S."/>
            <person name="Ciampossin L."/>
            <person name="Batugedara G."/>
            <person name="Gupta M."/>
            <person name="Lu X.M."/>
            <person name="Lenz T."/>
            <person name="Chakravarty S."/>
            <person name="Cornillot E."/>
            <person name="Hu Y."/>
            <person name="Ma W."/>
            <person name="Gonzalez L.M."/>
            <person name="Sanchez S."/>
            <person name="Estrada K."/>
            <person name="Sanchez-Flores A."/>
            <person name="Montero E."/>
            <person name="Harb O.S."/>
            <person name="Le Roch K.G."/>
            <person name="Mamoun C.B."/>
        </authorList>
    </citation>
    <scope>NUCLEOTIDE SEQUENCE</scope>
    <source>
        <strain evidence="10">WA1</strain>
    </source>
</reference>
<dbReference type="InterPro" id="IPR000315">
    <property type="entry name" value="Znf_B-box"/>
</dbReference>
<gene>
    <name evidence="10" type="ORF">BdWA1_001250</name>
</gene>
<keyword evidence="6" id="KW-0804">Transcription</keyword>
<evidence type="ECO:0000313" key="11">
    <source>
        <dbReference type="Proteomes" id="UP001214638"/>
    </source>
</evidence>
<evidence type="ECO:0000256" key="8">
    <source>
        <dbReference type="PROSITE-ProRule" id="PRU00024"/>
    </source>
</evidence>
<dbReference type="RefSeq" id="XP_067805083.1">
    <property type="nucleotide sequence ID" value="XM_067946292.1"/>
</dbReference>
<proteinExistence type="predicted"/>
<dbReference type="AlphaFoldDB" id="A0AAD9PNT2"/>
<evidence type="ECO:0000256" key="5">
    <source>
        <dbReference type="ARBA" id="ARBA00023015"/>
    </source>
</evidence>
<dbReference type="KEGG" id="bdw:94335548"/>
<dbReference type="Proteomes" id="UP001214638">
    <property type="component" value="Unassembled WGS sequence"/>
</dbReference>
<keyword evidence="2" id="KW-0479">Metal-binding</keyword>
<dbReference type="EMBL" id="JALLKP010000001">
    <property type="protein sequence ID" value="KAK2198241.1"/>
    <property type="molecule type" value="Genomic_DNA"/>
</dbReference>
<dbReference type="Gene3D" id="3.90.228.10">
    <property type="match status" value="1"/>
</dbReference>
<dbReference type="CDD" id="cd19821">
    <property type="entry name" value="Bbox1_BBX-like"/>
    <property type="match status" value="1"/>
</dbReference>
<dbReference type="InterPro" id="IPR049808">
    <property type="entry name" value="CONSTANS-like_Bbox1"/>
</dbReference>
<dbReference type="InterPro" id="IPR051979">
    <property type="entry name" value="B-box_zinc_finger"/>
</dbReference>
<evidence type="ECO:0000256" key="7">
    <source>
        <dbReference type="ARBA" id="ARBA00023242"/>
    </source>
</evidence>
<dbReference type="GO" id="GO:0005634">
    <property type="term" value="C:nucleus"/>
    <property type="evidence" value="ECO:0007669"/>
    <property type="project" value="UniProtKB-SubCell"/>
</dbReference>
<evidence type="ECO:0000256" key="1">
    <source>
        <dbReference type="ARBA" id="ARBA00004123"/>
    </source>
</evidence>
<evidence type="ECO:0000259" key="9">
    <source>
        <dbReference type="PROSITE" id="PS50119"/>
    </source>
</evidence>
<evidence type="ECO:0000313" key="10">
    <source>
        <dbReference type="EMBL" id="KAK2198241.1"/>
    </source>
</evidence>
<evidence type="ECO:0000256" key="4">
    <source>
        <dbReference type="ARBA" id="ARBA00022833"/>
    </source>
</evidence>
<dbReference type="Pfam" id="PF00643">
    <property type="entry name" value="zf-B_box"/>
    <property type="match status" value="1"/>
</dbReference>
<evidence type="ECO:0000256" key="3">
    <source>
        <dbReference type="ARBA" id="ARBA00022737"/>
    </source>
</evidence>
<dbReference type="GeneID" id="94335548"/>
<keyword evidence="3" id="KW-0677">Repeat</keyword>
<dbReference type="PANTHER" id="PTHR31832">
    <property type="entry name" value="B-BOX ZINC FINGER PROTEIN 22"/>
    <property type="match status" value="1"/>
</dbReference>
<sequence length="320" mass="35768">MKSAVLQNSDEWDLIEFALRLRTRSSRVNLLQAWNITNPESLAVFNTRAKNGLILDTFINAETLDGNNSIQDVCTRGFDIGSCGFKVNVGNIRFVNYMRLMSSLKGFPLLNKKAPEKPCGMLDVDGKVMAPKNSAISCGTDPQLFIGEKHIYEYFVCDVAIGKSIVVANELEAQRLLPGMPVEYDSFYIQGNSQVYDSNATLSAQSKSMDPSDNCYSDSQVIEYFKGVLPQDTFNLEYIILDTSQILPRYLIQFECDLAATELYALPLCDNCQDEPAIIFCPSDEAKVCPKCDVRLHSENKVVSRHIRVPLDKVISLSNL</sequence>
<dbReference type="PANTHER" id="PTHR31832:SF63">
    <property type="entry name" value="B-BOX ZINC FINGER PROTEIN 23"/>
    <property type="match status" value="1"/>
</dbReference>
<keyword evidence="8" id="KW-0863">Zinc-finger</keyword>
<comment type="caution">
    <text evidence="10">The sequence shown here is derived from an EMBL/GenBank/DDBJ whole genome shotgun (WGS) entry which is preliminary data.</text>
</comment>
<accession>A0AAD9PNT2</accession>
<dbReference type="SUPFAM" id="SSF56399">
    <property type="entry name" value="ADP-ribosylation"/>
    <property type="match status" value="1"/>
</dbReference>
<dbReference type="PROSITE" id="PS50119">
    <property type="entry name" value="ZF_BBOX"/>
    <property type="match status" value="1"/>
</dbReference>
<keyword evidence="5" id="KW-0805">Transcription regulation</keyword>
<dbReference type="SMART" id="SM00336">
    <property type="entry name" value="BBOX"/>
    <property type="match status" value="1"/>
</dbReference>
<protein>
    <submittedName>
        <fullName evidence="10">B-box-type zinc finger</fullName>
    </submittedName>
</protein>
<keyword evidence="11" id="KW-1185">Reference proteome</keyword>
<evidence type="ECO:0000256" key="2">
    <source>
        <dbReference type="ARBA" id="ARBA00022723"/>
    </source>
</evidence>
<name>A0AAD9PNT2_9APIC</name>
<feature type="domain" description="B box-type" evidence="9">
    <location>
        <begin position="264"/>
        <end position="311"/>
    </location>
</feature>
<evidence type="ECO:0000256" key="6">
    <source>
        <dbReference type="ARBA" id="ARBA00023163"/>
    </source>
</evidence>
<comment type="subcellular location">
    <subcellularLocation>
        <location evidence="1">Nucleus</location>
    </subcellularLocation>
</comment>